<dbReference type="Proteomes" id="UP001430953">
    <property type="component" value="Unassembled WGS sequence"/>
</dbReference>
<gene>
    <name evidence="3" type="ORF">PUN28_018229</name>
</gene>
<evidence type="ECO:0000313" key="3">
    <source>
        <dbReference type="EMBL" id="KAL0102792.1"/>
    </source>
</evidence>
<evidence type="ECO:0000259" key="2">
    <source>
        <dbReference type="Pfam" id="PF13926"/>
    </source>
</evidence>
<evidence type="ECO:0000313" key="4">
    <source>
        <dbReference type="Proteomes" id="UP001430953"/>
    </source>
</evidence>
<dbReference type="PANTHER" id="PTHR14689">
    <property type="entry name" value="PHORBOL-ESTER_DAG-TYPE DOMAIN-CONTAINING PROTEIN"/>
    <property type="match status" value="1"/>
</dbReference>
<feature type="region of interest" description="Disordered" evidence="1">
    <location>
        <begin position="629"/>
        <end position="660"/>
    </location>
</feature>
<dbReference type="Pfam" id="PF13926">
    <property type="entry name" value="DUF4211"/>
    <property type="match status" value="1"/>
</dbReference>
<sequence length="1656" mass="184178">MDPVGPWYTSYNRLTTGSSTAGTLQTTPTTSSEFVSHHLATAATQAVPSTTTSQLLLQAAHTTATLAGQPSPFNPGGFLSPPSVGYEVFSPLFHPNTKQAHYVTQHRQVLAQAQAASVTKQNMTESDISTLRENYSSAHHQATFFEQGASTSPTTSTLAWTSQNNTQLPSPFGILPHESIVSSSPGPPSTKSGGTGYENTFNTHFSTTQSINNINASQITTPSVCNADFKASACPADTKKSISVRSQSPTVNVKSTIPTSQVSSSQTFFHQVPTFSSDTLTDSYPGTGNGGQSATENEKVQSSLHHQQSCIVSTPSNSSGKEYRISQPSSRSTTIFLNAPMRSGSAQIIQDKQGTRNGNFTSPSNKTASVTSIQQNIQTKAQSKIYPDLASHGIEHRRNEQQAQDNNQSSPISFSIMENRNLNYTANNTTNCNNTNGKLTSNQRTSSNSNLQSHPQQQQTFHVLNQQQPQQQQQNPSYRHYLTGSTSDTEYHHPGRSKSATSTDSAYSSNTSTQNGPDCSVVVPRRPSPLQTHSQASPLGHVPSPAYPMYNSPMATMSSPSPLQQHEANGNQCSTNGGAPYKSGVTQQVAPPSPLDVTVPRPASQGQVVYSSVITRALGTTEINKTAYNEESKTYDRQQQQEFSQTQKHQVSWENDRQAASGNRKFSIYTGTNTTASDINAQSLPVQQQVQRLMNVSVDRQQPYFESNQVALQDLSSCRGDPMSIVKNLQTLQQGPCLQQHTVAASVGTAEQQKQVEERRKADSVNKKRKTLEKSGHGAPLSNELASSTTMTEYLGRIPPPAHHNAANQQQQNGYFEFERWNLPPPTAKIFPTASSAFGSQSSLHHSNNFVGTPAHQHQSLMVSHHHAPPPIPYFPAFHIPAGHHPHHSHEFQSSIEITPIGFSENTANQNTNYNQEIRDDQPKVIVPNIEEELGFLQQDQQLMQNMTQINKDFKRPNKDPNTGFMTSYLKFLQGERDPSPPPAIRGGRKATWNRSKPYIPLEPNKPVEASLNNESVKSQEKPMLIKEKSVKETPAIDYANDPRYFPLPKERKKLNFDSSDDGSSDDDFPFPPKKTEKKQNVNNVSNVEVVTIKPEGKGRKGRPIKPGGPTDRKRKAAAAAAAAETEKKSSKKIEEVDPLRLPPRRETSRRKAKEKTSVKQFLDRQQGIDYFDNDEEQVDSDSDPAWTPAVKLVGDEEEKRKKRSRPVITKKIRKMLEEDGYSSGEPVVSKKLTRKKHETPLKNSSSSKLSCKIDEKLVAAASDEDIDISPFKHSISNSDDVSGEFVVIKTDLDEEEDPPLWRIDGKTLLQKYQPFKSNGKTLYRNIPTYSAWVSQNRHIYQQVPVKFWQHGKTETIVEFLRDEMVLDDSENIDKSMKETEKYQDNFEVYIQTLISQALDSNFLTEIFQEQDDYFLSNVKTVDEITEERKRRLLFTTKWKPSVVTAISTWPCVNVLKDLPPSEYKGKLCAGCQQTKIYARVLLYGQPYNGTTLEGSSPDLRIPHEKDFLFCRVCQKKVALYNKVAHQKYLMFLECARRVADKKMADPHKDTTIILNELLADETWLNQLFKEVRSIWAEIDSMEQQAKTKAKVKLKTALSSSAKQHQRAETTIASAPVVLMSKRTADNVSDSQVPIQNTENNHQTMSNDTQVNSEPS</sequence>
<feature type="compositionally biased region" description="Polar residues" evidence="1">
    <location>
        <begin position="553"/>
        <end position="577"/>
    </location>
</feature>
<feature type="region of interest" description="Disordered" evidence="1">
    <location>
        <begin position="1053"/>
        <end position="1169"/>
    </location>
</feature>
<evidence type="ECO:0000256" key="1">
    <source>
        <dbReference type="SAM" id="MobiDB-lite"/>
    </source>
</evidence>
<feature type="compositionally biased region" description="Polar residues" evidence="1">
    <location>
        <begin position="637"/>
        <end position="660"/>
    </location>
</feature>
<feature type="compositionally biased region" description="Polar residues" evidence="1">
    <location>
        <begin position="437"/>
        <end position="464"/>
    </location>
</feature>
<feature type="compositionally biased region" description="Polar residues" evidence="1">
    <location>
        <begin position="1626"/>
        <end position="1656"/>
    </location>
</feature>
<feature type="domain" description="DUF4211" evidence="2">
    <location>
        <begin position="1371"/>
        <end position="1493"/>
    </location>
</feature>
<feature type="region of interest" description="Disordered" evidence="1">
    <location>
        <begin position="425"/>
        <end position="578"/>
    </location>
</feature>
<feature type="region of interest" description="Disordered" evidence="1">
    <location>
        <begin position="749"/>
        <end position="783"/>
    </location>
</feature>
<name>A0AAW2EMB6_9HYME</name>
<feature type="region of interest" description="Disordered" evidence="1">
    <location>
        <begin position="1625"/>
        <end position="1656"/>
    </location>
</feature>
<dbReference type="GO" id="GO:0005634">
    <property type="term" value="C:nucleus"/>
    <property type="evidence" value="ECO:0007669"/>
    <property type="project" value="TreeGrafter"/>
</dbReference>
<accession>A0AAW2EMB6</accession>
<dbReference type="InterPro" id="IPR025451">
    <property type="entry name" value="DUF4211"/>
</dbReference>
<dbReference type="PANTHER" id="PTHR14689:SF0">
    <property type="entry name" value="COILED-COIL DOMAIN-CONTAINING PROTEIN 82"/>
    <property type="match status" value="1"/>
</dbReference>
<feature type="compositionally biased region" description="Low complexity" evidence="1">
    <location>
        <begin position="425"/>
        <end position="436"/>
    </location>
</feature>
<feature type="compositionally biased region" description="Basic and acidic residues" evidence="1">
    <location>
        <begin position="754"/>
        <end position="776"/>
    </location>
</feature>
<feature type="compositionally biased region" description="Polar residues" evidence="1">
    <location>
        <begin position="498"/>
        <end position="517"/>
    </location>
</feature>
<proteinExistence type="predicted"/>
<reference evidence="3 4" key="1">
    <citation type="submission" date="2023-03" db="EMBL/GenBank/DDBJ databases">
        <title>High recombination rates correlate with genetic variation in Cardiocondyla obscurior ants.</title>
        <authorList>
            <person name="Errbii M."/>
        </authorList>
    </citation>
    <scope>NUCLEOTIDE SEQUENCE [LARGE SCALE GENOMIC DNA]</scope>
    <source>
        <strain evidence="3">Alpha-2009</strain>
        <tissue evidence="3">Whole body</tissue>
    </source>
</reference>
<organism evidence="3 4">
    <name type="scientific">Cardiocondyla obscurior</name>
    <dbReference type="NCBI Taxonomy" id="286306"/>
    <lineage>
        <taxon>Eukaryota</taxon>
        <taxon>Metazoa</taxon>
        <taxon>Ecdysozoa</taxon>
        <taxon>Arthropoda</taxon>
        <taxon>Hexapoda</taxon>
        <taxon>Insecta</taxon>
        <taxon>Pterygota</taxon>
        <taxon>Neoptera</taxon>
        <taxon>Endopterygota</taxon>
        <taxon>Hymenoptera</taxon>
        <taxon>Apocrita</taxon>
        <taxon>Aculeata</taxon>
        <taxon>Formicoidea</taxon>
        <taxon>Formicidae</taxon>
        <taxon>Myrmicinae</taxon>
        <taxon>Cardiocondyla</taxon>
    </lineage>
</organism>
<feature type="compositionally biased region" description="Acidic residues" evidence="1">
    <location>
        <begin position="1059"/>
        <end position="1069"/>
    </location>
</feature>
<keyword evidence="4" id="KW-1185">Reference proteome</keyword>
<feature type="region of interest" description="Disordered" evidence="1">
    <location>
        <begin position="276"/>
        <end position="332"/>
    </location>
</feature>
<protein>
    <recommendedName>
        <fullName evidence="2">DUF4211 domain-containing protein</fullName>
    </recommendedName>
</protein>
<feature type="region of interest" description="Disordered" evidence="1">
    <location>
        <begin position="1220"/>
        <end position="1247"/>
    </location>
</feature>
<feature type="compositionally biased region" description="Low complexity" evidence="1">
    <location>
        <begin position="465"/>
        <end position="476"/>
    </location>
</feature>
<feature type="compositionally biased region" description="Low complexity" evidence="1">
    <location>
        <begin position="1081"/>
        <end position="1094"/>
    </location>
</feature>
<feature type="region of interest" description="Disordered" evidence="1">
    <location>
        <begin position="975"/>
        <end position="1029"/>
    </location>
</feature>
<feature type="compositionally biased region" description="Basic and acidic residues" evidence="1">
    <location>
        <begin position="1125"/>
        <end position="1147"/>
    </location>
</feature>
<dbReference type="EMBL" id="JADYXP020000022">
    <property type="protein sequence ID" value="KAL0102792.1"/>
    <property type="molecule type" value="Genomic_DNA"/>
</dbReference>
<comment type="caution">
    <text evidence="3">The sequence shown here is derived from an EMBL/GenBank/DDBJ whole genome shotgun (WGS) entry which is preliminary data.</text>
</comment>
<feature type="compositionally biased region" description="Basic and acidic residues" evidence="1">
    <location>
        <begin position="1018"/>
        <end position="1029"/>
    </location>
</feature>